<accession>N1UZ31</accession>
<protein>
    <submittedName>
        <fullName evidence="1">Uncharacterized protein</fullName>
    </submittedName>
</protein>
<organism evidence="1 2">
    <name type="scientific">Arthrobacter crystallopoietes BAB-32</name>
    <dbReference type="NCBI Taxonomy" id="1246476"/>
    <lineage>
        <taxon>Bacteria</taxon>
        <taxon>Bacillati</taxon>
        <taxon>Actinomycetota</taxon>
        <taxon>Actinomycetes</taxon>
        <taxon>Micrococcales</taxon>
        <taxon>Micrococcaceae</taxon>
        <taxon>Crystallibacter</taxon>
    </lineage>
</organism>
<name>N1UZ31_9MICC</name>
<sequence length="64" mass="6771">MSASATFQIRPVMALLACARVTCAFFSGRRPGMTVCQAFAAAFAGCSPHRSQGRPPLAVIRVQT</sequence>
<proteinExistence type="predicted"/>
<gene>
    <name evidence="1" type="ORF">D477_003163</name>
</gene>
<comment type="caution">
    <text evidence="1">The sequence shown here is derived from an EMBL/GenBank/DDBJ whole genome shotgun (WGS) entry which is preliminary data.</text>
</comment>
<evidence type="ECO:0000313" key="1">
    <source>
        <dbReference type="EMBL" id="EMY35661.1"/>
    </source>
</evidence>
<evidence type="ECO:0000313" key="2">
    <source>
        <dbReference type="Proteomes" id="UP000010729"/>
    </source>
</evidence>
<dbReference type="EMBL" id="ANPE02000067">
    <property type="protein sequence ID" value="EMY35661.1"/>
    <property type="molecule type" value="Genomic_DNA"/>
</dbReference>
<keyword evidence="2" id="KW-1185">Reference proteome</keyword>
<reference evidence="1 2" key="1">
    <citation type="journal article" date="2013" name="Genome Announc.">
        <title>Draft Genome Sequence of Arthrobacter crystallopoietes Strain BAB-32, Revealing Genes for Bioremediation.</title>
        <authorList>
            <person name="Joshi M.N."/>
            <person name="Pandit A.S."/>
            <person name="Sharma A."/>
            <person name="Pandya R.V."/>
            <person name="Desai S.M."/>
            <person name="Saxena A.K."/>
            <person name="Bagatharia S.B."/>
        </authorList>
    </citation>
    <scope>NUCLEOTIDE SEQUENCE [LARGE SCALE GENOMIC DNA]</scope>
    <source>
        <strain evidence="1 2">BAB-32</strain>
    </source>
</reference>
<dbReference type="AlphaFoldDB" id="N1UZ31"/>
<dbReference type="Proteomes" id="UP000010729">
    <property type="component" value="Unassembled WGS sequence"/>
</dbReference>